<dbReference type="Pfam" id="PF25597">
    <property type="entry name" value="SH3_retrovirus"/>
    <property type="match status" value="1"/>
</dbReference>
<feature type="domain" description="Reverse transcriptase Ty1/copia-type" evidence="3">
    <location>
        <begin position="625"/>
        <end position="730"/>
    </location>
</feature>
<dbReference type="InterPro" id="IPR013103">
    <property type="entry name" value="RVT_2"/>
</dbReference>
<keyword evidence="1" id="KW-0175">Coiled coil</keyword>
<evidence type="ECO:0000313" key="5">
    <source>
        <dbReference type="EMBL" id="GEY56886.1"/>
    </source>
</evidence>
<feature type="domain" description="Retroviral polymerase SH3-like" evidence="4">
    <location>
        <begin position="424"/>
        <end position="472"/>
    </location>
</feature>
<comment type="caution">
    <text evidence="5">The sequence shown here is derived from an EMBL/GenBank/DDBJ whole genome shotgun (WGS) entry which is preliminary data.</text>
</comment>
<accession>A0A699HQ09</accession>
<sequence>MKFRIQQYLQNKHYALWQVIDFGDSYKAPPQETGKGRASESSARKKGRTVAITTEDMQKRRNDVKTRTTLLLALSDEHQLRFSKYETAKELWEAILKTFGGNEATKKTKKNQLKLGKGEVHTTSVSTVSTQVSTASTDVAAACLSYDTIDEDDIEEMDIKWNMDLLSIRADRFWKKTGKKITIQGYRGKRERYKQGPKEEEPAPKAMMAIDRIRWDWSYMANEEENYALVADDEVPIEFALMAKSSSSLDNEVYDDSYCSKSCKKNTDNLNNKISKLNEEISDCETDLYNYKRGLSQVKARLVEFKENEVKYYEKIRVLERDVEIRDNKIKYLKDELEQIKKEKESLDNKLTGFENVSKDLDNLLGSQRPDKNKEGLGYTAVPPPPAQIYSHPKKDLSWKGLPEAIHRIKLMIKDIRTVVALDHLGKFDAKGDECYFVGYSLSSKAFRLFNKRTKKVEENLHVDFLENKTIKKGAGPNWLFNIDTLTNSMNYIPMVVAGTSSTNISEQDYNADASENSGISKPTATLKVPSADHVEPVVSLTVEFEILTVSSPVPTACLDISLESSSGPRLISKGIFSQEEAPSLGNALTLSNRFEDTFRDTTNAVTLKEVEADLSNMETSIPVLKNKKYERGIEIRNKARLVAQGYTQEEGIDYEEVFAPVARIEAIRLFLAYASFMGIIVYQKDVKSAFLYGTIDEEVYVMQPPGFQDPEFPERVYKVEKAMGTIDQALFIRKHKREFLLVQVYVDDIIFGSSIHISQKKDGIFYSQEKYVGDILKKFGYSDVRPANTPMDKENPWRKDGPGKDVELHLYRSMIGSLMYLAASRPYIIFDVCACAIHQVTPKEYHLYAVKRISRYLKGHPKLGLWYPKESFFDWWHIQTVIMVVLHKIESQLLEFPRRRLISWQCKKQTIVATSTTEPEYVAAASGCG</sequence>
<evidence type="ECO:0000259" key="3">
    <source>
        <dbReference type="Pfam" id="PF07727"/>
    </source>
</evidence>
<evidence type="ECO:0000256" key="2">
    <source>
        <dbReference type="SAM" id="MobiDB-lite"/>
    </source>
</evidence>
<dbReference type="PANTHER" id="PTHR11439">
    <property type="entry name" value="GAG-POL-RELATED RETROTRANSPOSON"/>
    <property type="match status" value="1"/>
</dbReference>
<dbReference type="AlphaFoldDB" id="A0A699HQ09"/>
<dbReference type="InterPro" id="IPR057670">
    <property type="entry name" value="SH3_retrovirus"/>
</dbReference>
<reference evidence="5" key="1">
    <citation type="journal article" date="2019" name="Sci. Rep.">
        <title>Draft genome of Tanacetum cinerariifolium, the natural source of mosquito coil.</title>
        <authorList>
            <person name="Yamashiro T."/>
            <person name="Shiraishi A."/>
            <person name="Satake H."/>
            <person name="Nakayama K."/>
        </authorList>
    </citation>
    <scope>NUCLEOTIDE SEQUENCE</scope>
</reference>
<protein>
    <submittedName>
        <fullName evidence="5">Uncharacterized protein</fullName>
    </submittedName>
</protein>
<evidence type="ECO:0000256" key="1">
    <source>
        <dbReference type="SAM" id="Coils"/>
    </source>
</evidence>
<feature type="region of interest" description="Disordered" evidence="2">
    <location>
        <begin position="28"/>
        <end position="59"/>
    </location>
</feature>
<gene>
    <name evidence="5" type="ORF">Tci_428860</name>
</gene>
<name>A0A699HQ09_TANCI</name>
<dbReference type="PANTHER" id="PTHR11439:SF495">
    <property type="entry name" value="REVERSE TRANSCRIPTASE, RNA-DEPENDENT DNA POLYMERASE-RELATED"/>
    <property type="match status" value="1"/>
</dbReference>
<dbReference type="Gene3D" id="1.10.287.1490">
    <property type="match status" value="1"/>
</dbReference>
<feature type="coiled-coil region" evidence="1">
    <location>
        <begin position="260"/>
        <end position="287"/>
    </location>
</feature>
<dbReference type="EMBL" id="BKCJ010189720">
    <property type="protein sequence ID" value="GEY56886.1"/>
    <property type="molecule type" value="Genomic_DNA"/>
</dbReference>
<organism evidence="5">
    <name type="scientific">Tanacetum cinerariifolium</name>
    <name type="common">Dalmatian daisy</name>
    <name type="synonym">Chrysanthemum cinerariifolium</name>
    <dbReference type="NCBI Taxonomy" id="118510"/>
    <lineage>
        <taxon>Eukaryota</taxon>
        <taxon>Viridiplantae</taxon>
        <taxon>Streptophyta</taxon>
        <taxon>Embryophyta</taxon>
        <taxon>Tracheophyta</taxon>
        <taxon>Spermatophyta</taxon>
        <taxon>Magnoliopsida</taxon>
        <taxon>eudicotyledons</taxon>
        <taxon>Gunneridae</taxon>
        <taxon>Pentapetalae</taxon>
        <taxon>asterids</taxon>
        <taxon>campanulids</taxon>
        <taxon>Asterales</taxon>
        <taxon>Asteraceae</taxon>
        <taxon>Asteroideae</taxon>
        <taxon>Anthemideae</taxon>
        <taxon>Anthemidinae</taxon>
        <taxon>Tanacetum</taxon>
    </lineage>
</organism>
<dbReference type="Pfam" id="PF07727">
    <property type="entry name" value="RVT_2"/>
    <property type="match status" value="1"/>
</dbReference>
<evidence type="ECO:0000259" key="4">
    <source>
        <dbReference type="Pfam" id="PF25597"/>
    </source>
</evidence>
<dbReference type="SUPFAM" id="SSF57997">
    <property type="entry name" value="Tropomyosin"/>
    <property type="match status" value="1"/>
</dbReference>
<feature type="coiled-coil region" evidence="1">
    <location>
        <begin position="323"/>
        <end position="357"/>
    </location>
</feature>
<proteinExistence type="predicted"/>